<evidence type="ECO:0000313" key="3">
    <source>
        <dbReference type="EMBL" id="GBR75954.1"/>
    </source>
</evidence>
<dbReference type="Gene3D" id="3.20.20.70">
    <property type="entry name" value="Aldolase class I"/>
    <property type="match status" value="1"/>
</dbReference>
<dbReference type="InterPro" id="IPR000891">
    <property type="entry name" value="PYR_CT"/>
</dbReference>
<gene>
    <name evidence="3" type="ORF">NO2_0578</name>
</gene>
<evidence type="ECO:0000259" key="2">
    <source>
        <dbReference type="PROSITE" id="PS50991"/>
    </source>
</evidence>
<dbReference type="AlphaFoldDB" id="A0A388TFV6"/>
<reference evidence="3 4" key="1">
    <citation type="journal article" date="2019" name="ISME J.">
        <title>Genome analyses of uncultured TG2/ZB3 bacteria in 'Margulisbacteria' specifically attached to ectosymbiotic spirochetes of protists in the termite gut.</title>
        <authorList>
            <person name="Utami Y.D."/>
            <person name="Kuwahara H."/>
            <person name="Igai K."/>
            <person name="Murakami T."/>
            <person name="Sugaya K."/>
            <person name="Morikawa T."/>
            <person name="Nagura Y."/>
            <person name="Yuki M."/>
            <person name="Deevong P."/>
            <person name="Inoue T."/>
            <person name="Kihara K."/>
            <person name="Lo N."/>
            <person name="Yamada A."/>
            <person name="Ohkuma M."/>
            <person name="Hongoh Y."/>
        </authorList>
    </citation>
    <scope>NUCLEOTIDE SEQUENCE [LARGE SCALE GENOMIC DNA]</scope>
    <source>
        <strain evidence="3">NkOx7-02</strain>
    </source>
</reference>
<dbReference type="InterPro" id="IPR029151">
    <property type="entry name" value="Sensor-like_sf"/>
</dbReference>
<dbReference type="SUPFAM" id="SSF51569">
    <property type="entry name" value="Aldolase"/>
    <property type="match status" value="1"/>
</dbReference>
<organism evidence="3 4">
    <name type="scientific">Candidatus Termititenax persephonae</name>
    <dbReference type="NCBI Taxonomy" id="2218525"/>
    <lineage>
        <taxon>Bacteria</taxon>
        <taxon>Bacillati</taxon>
        <taxon>Candidatus Margulisiibacteriota</taxon>
        <taxon>Candidatus Termititenacia</taxon>
        <taxon>Candidatus Termititenacales</taxon>
        <taxon>Candidatus Termititenacaceae</taxon>
        <taxon>Candidatus Termititenax</taxon>
    </lineage>
</organism>
<dbReference type="Proteomes" id="UP000275925">
    <property type="component" value="Unassembled WGS sequence"/>
</dbReference>
<dbReference type="InterPro" id="IPR013785">
    <property type="entry name" value="Aldolase_TIM"/>
</dbReference>
<dbReference type="CDD" id="cd18773">
    <property type="entry name" value="PDC1_HK_sensor"/>
    <property type="match status" value="1"/>
</dbReference>
<comment type="caution">
    <text evidence="3">The sequence shown here is derived from an EMBL/GenBank/DDBJ whole genome shotgun (WGS) entry which is preliminary data.</text>
</comment>
<protein>
    <submittedName>
        <fullName evidence="3">Histone-lysine N-methyltransferase</fullName>
    </submittedName>
</protein>
<dbReference type="PANTHER" id="PTHR42880:SF1">
    <property type="entry name" value="ISOPROPYLMALATE_HOMOCITRATE_CITRAMALATE SYNTHASE FAMILY PROTEIN"/>
    <property type="match status" value="1"/>
</dbReference>
<dbReference type="GO" id="GO:0008168">
    <property type="term" value="F:methyltransferase activity"/>
    <property type="evidence" value="ECO:0007669"/>
    <property type="project" value="UniProtKB-KW"/>
</dbReference>
<name>A0A388TFV6_9BACT</name>
<dbReference type="Pfam" id="PF00682">
    <property type="entry name" value="HMGL-like"/>
    <property type="match status" value="1"/>
</dbReference>
<dbReference type="Pfam" id="PF22673">
    <property type="entry name" value="MCP-like_PDC_1"/>
    <property type="match status" value="1"/>
</dbReference>
<dbReference type="PROSITE" id="PS50991">
    <property type="entry name" value="PYR_CT"/>
    <property type="match status" value="1"/>
</dbReference>
<dbReference type="GO" id="GO:0032259">
    <property type="term" value="P:methylation"/>
    <property type="evidence" value="ECO:0007669"/>
    <property type="project" value="UniProtKB-KW"/>
</dbReference>
<keyword evidence="1" id="KW-0808">Transferase</keyword>
<keyword evidence="4" id="KW-1185">Reference proteome</keyword>
<sequence>MKRYKLKNVTQPNLYEQYFDYSKVPAITFEENSVPFARPSQTWITDTTFRDGQQSRPPYDIDQIVRLYEFLHQLSGPHGVIRQSEFFLYTDKDKKAVEKCLELGHKFPEITGWIRAVKEDFKLVKAMGLRETGILTSSSDFHIFLKLKKNREQVLNDYLSIVDAALAEGVRPRCHFEDITRADFEGFVLPFAQALMERSRQAKIPIKIRACDTLGLALPYPNAPLPRSIPKIFHMLHQEAGVPQELLEWHGHNDFHKVLINSTTAWLYGCAAVNGTLLGWGERTGNAPIEALLMDYIALHGGDQGGIDTTIITEVARYYHDDLGDPISPNQPFVGRDFNTTRAGIHADGAIKNERIYNIFDTGTLLNRPMSVAITDKSGTAGIALWLNNYFRLPEERKIDKNDPRLQRIYKWVMAQYAEDRVSTISEAELIEQAKKNLPSLFHSDLEGLKKKGSRLAAEVINELFKKNLPTLLAMDAAVIEPILQEVVDNEAAIKLMYVVDAQGHKITRNITQQEDQNKYSGLGSEFADRRWFKDAIATKKVLVSDFYMSKFIGELCVTVSRPLINAGEIIGVVGIDINFNNLIKLD</sequence>
<evidence type="ECO:0000256" key="1">
    <source>
        <dbReference type="ARBA" id="ARBA00022679"/>
    </source>
</evidence>
<dbReference type="PANTHER" id="PTHR42880">
    <property type="entry name" value="HOMOCITRATE SYNTHASE"/>
    <property type="match status" value="1"/>
</dbReference>
<accession>A0A388TFV6</accession>
<dbReference type="Gene3D" id="3.30.450.20">
    <property type="entry name" value="PAS domain"/>
    <property type="match status" value="1"/>
</dbReference>
<proteinExistence type="predicted"/>
<evidence type="ECO:0000313" key="4">
    <source>
        <dbReference type="Proteomes" id="UP000275925"/>
    </source>
</evidence>
<feature type="domain" description="Pyruvate carboxyltransferase" evidence="2">
    <location>
        <begin position="42"/>
        <end position="313"/>
    </location>
</feature>
<dbReference type="CDD" id="cd07947">
    <property type="entry name" value="DRE_TIM_Re_CS"/>
    <property type="match status" value="1"/>
</dbReference>
<dbReference type="SUPFAM" id="SSF103190">
    <property type="entry name" value="Sensory domain-like"/>
    <property type="match status" value="1"/>
</dbReference>
<dbReference type="EMBL" id="BGZO01000012">
    <property type="protein sequence ID" value="GBR75954.1"/>
    <property type="molecule type" value="Genomic_DNA"/>
</dbReference>